<organism evidence="3 4">
    <name type="scientific">Triangularia verruculosa</name>
    <dbReference type="NCBI Taxonomy" id="2587418"/>
    <lineage>
        <taxon>Eukaryota</taxon>
        <taxon>Fungi</taxon>
        <taxon>Dikarya</taxon>
        <taxon>Ascomycota</taxon>
        <taxon>Pezizomycotina</taxon>
        <taxon>Sordariomycetes</taxon>
        <taxon>Sordariomycetidae</taxon>
        <taxon>Sordariales</taxon>
        <taxon>Podosporaceae</taxon>
        <taxon>Triangularia</taxon>
    </lineage>
</organism>
<keyword evidence="2" id="KW-0472">Membrane</keyword>
<proteinExistence type="predicted"/>
<feature type="compositionally biased region" description="Low complexity" evidence="1">
    <location>
        <begin position="253"/>
        <end position="265"/>
    </location>
</feature>
<sequence length="342" mass="37942">MDTRLLRPQGFLGYTFLGVRVLAIVSSGLIVGFTITFTLTFKNADLGLPPTIVALLALTGTALLYTFVTVTSYSRRFLPYLATLILDLALLIPIVAVTILLAQPVTIRSCGTLAPSTNYTITILPKSSFGRTSFPPGSNAQETCYRVFAIWIALIALSLLFILSTVTLILLQLRERKLKIQEYNFNENPLDPVNRPGAGFFTQRPITVISNPSRDYSAGKPPSKKQWDSFGDWDRDFDEKKSQWRPSSDRIDSWNTSSTASSSNSPYKTENVIPRSSTVISNIREYRPRPRGVDSPTLPNRPSDLAKAYRNYRNSTATTSAAPSSPSTRPRSRQRGQPGNPR</sequence>
<feature type="transmembrane region" description="Helical" evidence="2">
    <location>
        <begin position="47"/>
        <end position="68"/>
    </location>
</feature>
<dbReference type="AlphaFoldDB" id="A0AAN6XKM9"/>
<keyword evidence="2" id="KW-1133">Transmembrane helix</keyword>
<evidence type="ECO:0000256" key="2">
    <source>
        <dbReference type="SAM" id="Phobius"/>
    </source>
</evidence>
<gene>
    <name evidence="3" type="ORF">QBC40DRAFT_174476</name>
</gene>
<evidence type="ECO:0008006" key="5">
    <source>
        <dbReference type="Google" id="ProtNLM"/>
    </source>
</evidence>
<feature type="compositionally biased region" description="Basic and acidic residues" evidence="1">
    <location>
        <begin position="232"/>
        <end position="252"/>
    </location>
</feature>
<evidence type="ECO:0000313" key="3">
    <source>
        <dbReference type="EMBL" id="KAK4200237.1"/>
    </source>
</evidence>
<feature type="transmembrane region" description="Helical" evidence="2">
    <location>
        <begin position="12"/>
        <end position="35"/>
    </location>
</feature>
<feature type="transmembrane region" description="Helical" evidence="2">
    <location>
        <begin position="148"/>
        <end position="171"/>
    </location>
</feature>
<keyword evidence="2" id="KW-0812">Transmembrane</keyword>
<feature type="compositionally biased region" description="Low complexity" evidence="1">
    <location>
        <begin position="313"/>
        <end position="342"/>
    </location>
</feature>
<evidence type="ECO:0000313" key="4">
    <source>
        <dbReference type="Proteomes" id="UP001303160"/>
    </source>
</evidence>
<accession>A0AAN6XKM9</accession>
<reference evidence="3" key="1">
    <citation type="journal article" date="2023" name="Mol. Phylogenet. Evol.">
        <title>Genome-scale phylogeny and comparative genomics of the fungal order Sordariales.</title>
        <authorList>
            <person name="Hensen N."/>
            <person name="Bonometti L."/>
            <person name="Westerberg I."/>
            <person name="Brannstrom I.O."/>
            <person name="Guillou S."/>
            <person name="Cros-Aarteil S."/>
            <person name="Calhoun S."/>
            <person name="Haridas S."/>
            <person name="Kuo A."/>
            <person name="Mondo S."/>
            <person name="Pangilinan J."/>
            <person name="Riley R."/>
            <person name="LaButti K."/>
            <person name="Andreopoulos B."/>
            <person name="Lipzen A."/>
            <person name="Chen C."/>
            <person name="Yan M."/>
            <person name="Daum C."/>
            <person name="Ng V."/>
            <person name="Clum A."/>
            <person name="Steindorff A."/>
            <person name="Ohm R.A."/>
            <person name="Martin F."/>
            <person name="Silar P."/>
            <person name="Natvig D.O."/>
            <person name="Lalanne C."/>
            <person name="Gautier V."/>
            <person name="Ament-Velasquez S.L."/>
            <person name="Kruys A."/>
            <person name="Hutchinson M.I."/>
            <person name="Powell A.J."/>
            <person name="Barry K."/>
            <person name="Miller A.N."/>
            <person name="Grigoriev I.V."/>
            <person name="Debuchy R."/>
            <person name="Gladieux P."/>
            <person name="Hiltunen Thoren M."/>
            <person name="Johannesson H."/>
        </authorList>
    </citation>
    <scope>NUCLEOTIDE SEQUENCE</scope>
    <source>
        <strain evidence="3">CBS 315.58</strain>
    </source>
</reference>
<keyword evidence="4" id="KW-1185">Reference proteome</keyword>
<feature type="transmembrane region" description="Helical" evidence="2">
    <location>
        <begin position="80"/>
        <end position="102"/>
    </location>
</feature>
<name>A0AAN6XKM9_9PEZI</name>
<reference evidence="3" key="2">
    <citation type="submission" date="2023-05" db="EMBL/GenBank/DDBJ databases">
        <authorList>
            <consortium name="Lawrence Berkeley National Laboratory"/>
            <person name="Steindorff A."/>
            <person name="Hensen N."/>
            <person name="Bonometti L."/>
            <person name="Westerberg I."/>
            <person name="Brannstrom I.O."/>
            <person name="Guillou S."/>
            <person name="Cros-Aarteil S."/>
            <person name="Calhoun S."/>
            <person name="Haridas S."/>
            <person name="Kuo A."/>
            <person name="Mondo S."/>
            <person name="Pangilinan J."/>
            <person name="Riley R."/>
            <person name="Labutti K."/>
            <person name="Andreopoulos B."/>
            <person name="Lipzen A."/>
            <person name="Chen C."/>
            <person name="Yanf M."/>
            <person name="Daum C."/>
            <person name="Ng V."/>
            <person name="Clum A."/>
            <person name="Ohm R."/>
            <person name="Martin F."/>
            <person name="Silar P."/>
            <person name="Natvig D."/>
            <person name="Lalanne C."/>
            <person name="Gautier V."/>
            <person name="Ament-Velasquez S.L."/>
            <person name="Kruys A."/>
            <person name="Hutchinson M.I."/>
            <person name="Powell A.J."/>
            <person name="Barry K."/>
            <person name="Miller A.N."/>
            <person name="Grigoriev I.V."/>
            <person name="Debuchy R."/>
            <person name="Gladieux P."/>
            <person name="Thoren M.H."/>
            <person name="Johannesson H."/>
        </authorList>
    </citation>
    <scope>NUCLEOTIDE SEQUENCE</scope>
    <source>
        <strain evidence="3">CBS 315.58</strain>
    </source>
</reference>
<dbReference type="Proteomes" id="UP001303160">
    <property type="component" value="Unassembled WGS sequence"/>
</dbReference>
<dbReference type="EMBL" id="MU863922">
    <property type="protein sequence ID" value="KAK4200237.1"/>
    <property type="molecule type" value="Genomic_DNA"/>
</dbReference>
<comment type="caution">
    <text evidence="3">The sequence shown here is derived from an EMBL/GenBank/DDBJ whole genome shotgun (WGS) entry which is preliminary data.</text>
</comment>
<evidence type="ECO:0000256" key="1">
    <source>
        <dbReference type="SAM" id="MobiDB-lite"/>
    </source>
</evidence>
<feature type="region of interest" description="Disordered" evidence="1">
    <location>
        <begin position="211"/>
        <end position="342"/>
    </location>
</feature>
<protein>
    <recommendedName>
        <fullName evidence="5">MARVEL domain-containing protein</fullName>
    </recommendedName>
</protein>